<evidence type="ECO:0000259" key="2">
    <source>
        <dbReference type="Pfam" id="PF13649"/>
    </source>
</evidence>
<dbReference type="GO" id="GO:0008168">
    <property type="term" value="F:methyltransferase activity"/>
    <property type="evidence" value="ECO:0007669"/>
    <property type="project" value="UniProtKB-KW"/>
</dbReference>
<dbReference type="InterPro" id="IPR041698">
    <property type="entry name" value="Methyltransf_25"/>
</dbReference>
<dbReference type="InterPro" id="IPR029063">
    <property type="entry name" value="SAM-dependent_MTases_sf"/>
</dbReference>
<dbReference type="PANTHER" id="PTHR43861">
    <property type="entry name" value="TRANS-ACONITATE 2-METHYLTRANSFERASE-RELATED"/>
    <property type="match status" value="1"/>
</dbReference>
<proteinExistence type="predicted"/>
<dbReference type="GO" id="GO:0032259">
    <property type="term" value="P:methylation"/>
    <property type="evidence" value="ECO:0007669"/>
    <property type="project" value="UniProtKB-KW"/>
</dbReference>
<reference evidence="3 4" key="1">
    <citation type="submission" date="2014-04" db="EMBL/GenBank/DDBJ databases">
        <title>Characterization and application of a salt tolerant electro-active bacterium.</title>
        <authorList>
            <person name="Yang L."/>
            <person name="Wei S."/>
            <person name="Tay Q.X.M."/>
        </authorList>
    </citation>
    <scope>NUCLEOTIDE SEQUENCE [LARGE SCALE GENOMIC DNA]</scope>
    <source>
        <strain evidence="3 4">LY1</strain>
    </source>
</reference>
<dbReference type="STRING" id="1048983.EL17_13190"/>
<dbReference type="Proteomes" id="UP000027821">
    <property type="component" value="Unassembled WGS sequence"/>
</dbReference>
<evidence type="ECO:0000313" key="4">
    <source>
        <dbReference type="Proteomes" id="UP000027821"/>
    </source>
</evidence>
<dbReference type="AlphaFoldDB" id="A0A074L095"/>
<keyword evidence="1 3" id="KW-0808">Transferase</keyword>
<dbReference type="EMBL" id="JMIH01000022">
    <property type="protein sequence ID" value="KEO73298.1"/>
    <property type="molecule type" value="Genomic_DNA"/>
</dbReference>
<organism evidence="3 4">
    <name type="scientific">Anditalea andensis</name>
    <dbReference type="NCBI Taxonomy" id="1048983"/>
    <lineage>
        <taxon>Bacteria</taxon>
        <taxon>Pseudomonadati</taxon>
        <taxon>Bacteroidota</taxon>
        <taxon>Cytophagia</taxon>
        <taxon>Cytophagales</taxon>
        <taxon>Cytophagaceae</taxon>
        <taxon>Anditalea</taxon>
    </lineage>
</organism>
<dbReference type="Gene3D" id="3.40.50.150">
    <property type="entry name" value="Vaccinia Virus protein VP39"/>
    <property type="match status" value="1"/>
</dbReference>
<gene>
    <name evidence="3" type="ORF">EL17_13190</name>
</gene>
<feature type="domain" description="Methyltransferase" evidence="2">
    <location>
        <begin position="52"/>
        <end position="144"/>
    </location>
</feature>
<dbReference type="RefSeq" id="WP_035075125.1">
    <property type="nucleotide sequence ID" value="NZ_JMIH01000022.1"/>
</dbReference>
<dbReference type="OrthoDB" id="9811589at2"/>
<dbReference type="CDD" id="cd02440">
    <property type="entry name" value="AdoMet_MTases"/>
    <property type="match status" value="1"/>
</dbReference>
<dbReference type="eggNOG" id="COG2230">
    <property type="taxonomic scope" value="Bacteria"/>
</dbReference>
<name>A0A074L095_9BACT</name>
<evidence type="ECO:0000313" key="3">
    <source>
        <dbReference type="EMBL" id="KEO73298.1"/>
    </source>
</evidence>
<evidence type="ECO:0000256" key="1">
    <source>
        <dbReference type="ARBA" id="ARBA00022679"/>
    </source>
</evidence>
<protein>
    <submittedName>
        <fullName evidence="3">Methyltransferase</fullName>
    </submittedName>
</protein>
<comment type="caution">
    <text evidence="3">The sequence shown here is derived from an EMBL/GenBank/DDBJ whole genome shotgun (WGS) entry which is preliminary data.</text>
</comment>
<keyword evidence="3" id="KW-0489">Methyltransferase</keyword>
<sequence>MEELKEVKEGWFSTWFDSPYYHQLYKNRDAQEARDFIDNLDRYFQWKPEDAILDLGCGKGRHSIYLNQKGAKVTGIDLSIQNITFANRFNNDRLTFSVHDMREVFNKNAFTHVVNLFTSFGYFTSEEENLSVFNSVYENLVPGGYFLIDYLNPHKVIRELIVKEVKEIEGINFNIGRRIEEGYIIKDIVFKAGGLAHYFQERVQILQEEEFRTYLHLTGFRVEAVFGDYKLNPFDVDNSDRMIFIAKKTMHVD</sequence>
<accession>A0A074L095</accession>
<dbReference type="SUPFAM" id="SSF53335">
    <property type="entry name" value="S-adenosyl-L-methionine-dependent methyltransferases"/>
    <property type="match status" value="1"/>
</dbReference>
<dbReference type="Pfam" id="PF13649">
    <property type="entry name" value="Methyltransf_25"/>
    <property type="match status" value="1"/>
</dbReference>
<keyword evidence="4" id="KW-1185">Reference proteome</keyword>
<dbReference type="Gene3D" id="2.20.25.110">
    <property type="entry name" value="S-adenosyl-L-methionine-dependent methyltransferases"/>
    <property type="match status" value="1"/>
</dbReference>